<comment type="similarity">
    <text evidence="2">Belongs to the AB hydrolase superfamily. Epoxide hydrolase family.</text>
</comment>
<proteinExistence type="inferred from homology"/>
<dbReference type="GO" id="GO:0004301">
    <property type="term" value="F:epoxide hydrolase activity"/>
    <property type="evidence" value="ECO:0007669"/>
    <property type="project" value="UniProtKB-ARBA"/>
</dbReference>
<feature type="domain" description="AB hydrolase-1" evidence="3">
    <location>
        <begin position="70"/>
        <end position="128"/>
    </location>
</feature>
<name>A0A8B7U7F9_CASCN</name>
<dbReference type="KEGG" id="ccan:109683974"/>
<evidence type="ECO:0000313" key="4">
    <source>
        <dbReference type="RefSeq" id="XP_020015668.1"/>
    </source>
</evidence>
<dbReference type="SUPFAM" id="SSF53474">
    <property type="entry name" value="alpha/beta-Hydrolases"/>
    <property type="match status" value="1"/>
</dbReference>
<dbReference type="InterPro" id="IPR029058">
    <property type="entry name" value="AB_hydrolase_fold"/>
</dbReference>
<dbReference type="OrthoDB" id="408373at2759"/>
<gene>
    <name evidence="4" type="primary">LOC109683974</name>
</gene>
<dbReference type="Pfam" id="PF00561">
    <property type="entry name" value="Abhydrolase_1"/>
    <property type="match status" value="1"/>
</dbReference>
<dbReference type="InterPro" id="IPR000639">
    <property type="entry name" value="Epox_hydrolase-like"/>
</dbReference>
<evidence type="ECO:0000256" key="2">
    <source>
        <dbReference type="ARBA" id="ARBA00038334"/>
    </source>
</evidence>
<protein>
    <submittedName>
        <fullName evidence="4">Bifunctional epoxide hydrolase 2-like</fullName>
    </submittedName>
</protein>
<evidence type="ECO:0000256" key="1">
    <source>
        <dbReference type="ARBA" id="ARBA00022801"/>
    </source>
</evidence>
<evidence type="ECO:0000259" key="3">
    <source>
        <dbReference type="Pfam" id="PF00561"/>
    </source>
</evidence>
<reference evidence="4" key="1">
    <citation type="submission" date="2025-08" db="UniProtKB">
        <authorList>
            <consortium name="RefSeq"/>
        </authorList>
    </citation>
    <scope>IDENTIFICATION</scope>
    <source>
        <tissue evidence="4">Leukocyte</tissue>
    </source>
</reference>
<organism evidence="4">
    <name type="scientific">Castor canadensis</name>
    <name type="common">American beaver</name>
    <dbReference type="NCBI Taxonomy" id="51338"/>
    <lineage>
        <taxon>Eukaryota</taxon>
        <taxon>Metazoa</taxon>
        <taxon>Chordata</taxon>
        <taxon>Craniata</taxon>
        <taxon>Vertebrata</taxon>
        <taxon>Euteleostomi</taxon>
        <taxon>Mammalia</taxon>
        <taxon>Eutheria</taxon>
        <taxon>Euarchontoglires</taxon>
        <taxon>Glires</taxon>
        <taxon>Rodentia</taxon>
        <taxon>Castorimorpha</taxon>
        <taxon>Castoridae</taxon>
        <taxon>Castor</taxon>
    </lineage>
</organism>
<accession>A0A8B7U7F9</accession>
<feature type="non-terminal residue" evidence="4">
    <location>
        <position position="1"/>
    </location>
</feature>
<dbReference type="InterPro" id="IPR000073">
    <property type="entry name" value="AB_hydrolase_1"/>
</dbReference>
<dbReference type="AlphaFoldDB" id="A0A8B7U7F9"/>
<dbReference type="PANTHER" id="PTHR43329">
    <property type="entry name" value="EPOXIDE HYDROLASE"/>
    <property type="match status" value="1"/>
</dbReference>
<sequence>GLPGAGEWPLATEGLNQASHPYTSPEDEMILQGQLPCVPKPPQRLPALHSILLSKVGGPLNWYRNMERNWKWSCRSIGRKILIPALMVTAEKDVVLTPEMSKHMENWIPHLKRGHINDCGHWTQMEKPTEVNQILIDWLETEVKNRPVSKI</sequence>
<dbReference type="PRINTS" id="PR00412">
    <property type="entry name" value="EPOXHYDRLASE"/>
</dbReference>
<dbReference type="RefSeq" id="XP_020015668.1">
    <property type="nucleotide sequence ID" value="XM_020160079.1"/>
</dbReference>
<dbReference type="Gene3D" id="3.40.50.1820">
    <property type="entry name" value="alpha/beta hydrolase"/>
    <property type="match status" value="1"/>
</dbReference>
<keyword evidence="1" id="KW-0378">Hydrolase</keyword>